<dbReference type="InterPro" id="IPR050976">
    <property type="entry name" value="Snaclec"/>
</dbReference>
<dbReference type="CTD" id="9819839"/>
<dbReference type="AlphaFoldDB" id="E3LJC6"/>
<dbReference type="HOGENOM" id="CLU_1779172_0_0_1"/>
<dbReference type="InterPro" id="IPR016187">
    <property type="entry name" value="CTDL_fold"/>
</dbReference>
<sequence length="146" mass="16166">MFSTRFFSDFCSNPFGDYCYELDDVSFYNESGARSSCQLSCGDLVSIHSEEENLHVLSLTNSSSSSRVRIGARTDGTVKYWVDETAFDFSNFEYFNADIGKCSTMQISAATISSGQWSSASCEDTLPYICKTKQGVYSCPSSVPRT</sequence>
<keyword evidence="5" id="KW-1185">Reference proteome</keyword>
<dbReference type="PANTHER" id="PTHR22991">
    <property type="entry name" value="PROTEIN CBG13490"/>
    <property type="match status" value="1"/>
</dbReference>
<proteinExistence type="predicted"/>
<dbReference type="SMART" id="SM00034">
    <property type="entry name" value="CLECT"/>
    <property type="match status" value="1"/>
</dbReference>
<dbReference type="eggNOG" id="KOG4297">
    <property type="taxonomic scope" value="Eukaryota"/>
</dbReference>
<dbReference type="Proteomes" id="UP000483820">
    <property type="component" value="Chromosome V"/>
</dbReference>
<reference evidence="4 6" key="2">
    <citation type="submission" date="2019-12" db="EMBL/GenBank/DDBJ databases">
        <title>Chromosome-level assembly of the Caenorhabditis remanei genome.</title>
        <authorList>
            <person name="Teterina A.A."/>
            <person name="Willis J.H."/>
            <person name="Phillips P.C."/>
        </authorList>
    </citation>
    <scope>NUCLEOTIDE SEQUENCE [LARGE SCALE GENOMIC DNA]</scope>
    <source>
        <strain evidence="4 6">PX506</strain>
        <tissue evidence="4">Whole organism</tissue>
    </source>
</reference>
<evidence type="ECO:0000313" key="4">
    <source>
        <dbReference type="EMBL" id="KAF1753310.1"/>
    </source>
</evidence>
<dbReference type="InterPro" id="IPR016186">
    <property type="entry name" value="C-type_lectin-like/link_sf"/>
</dbReference>
<dbReference type="STRING" id="31234.E3LJC6"/>
<dbReference type="CDD" id="cd00037">
    <property type="entry name" value="CLECT"/>
    <property type="match status" value="1"/>
</dbReference>
<reference evidence="3" key="1">
    <citation type="submission" date="2007-07" db="EMBL/GenBank/DDBJ databases">
        <title>PCAP assembly of the Caenorhabditis remanei genome.</title>
        <authorList>
            <consortium name="The Caenorhabditis remanei Sequencing Consortium"/>
            <person name="Wilson R.K."/>
        </authorList>
    </citation>
    <scope>NUCLEOTIDE SEQUENCE [LARGE SCALE GENOMIC DNA]</scope>
    <source>
        <strain evidence="3">PB4641</strain>
    </source>
</reference>
<dbReference type="EMBL" id="DS268409">
    <property type="protein sequence ID" value="EFO95625.1"/>
    <property type="molecule type" value="Genomic_DNA"/>
</dbReference>
<organism evidence="5">
    <name type="scientific">Caenorhabditis remanei</name>
    <name type="common">Caenorhabditis vulgaris</name>
    <dbReference type="NCBI Taxonomy" id="31234"/>
    <lineage>
        <taxon>Eukaryota</taxon>
        <taxon>Metazoa</taxon>
        <taxon>Ecdysozoa</taxon>
        <taxon>Nematoda</taxon>
        <taxon>Chromadorea</taxon>
        <taxon>Rhabditida</taxon>
        <taxon>Rhabditina</taxon>
        <taxon>Rhabditomorpha</taxon>
        <taxon>Rhabditoidea</taxon>
        <taxon>Rhabditidae</taxon>
        <taxon>Peloderinae</taxon>
        <taxon>Caenorhabditis</taxon>
    </lineage>
</organism>
<dbReference type="RefSeq" id="XP_003116729.1">
    <property type="nucleotide sequence ID" value="XM_003116681.1"/>
</dbReference>
<evidence type="ECO:0000313" key="3">
    <source>
        <dbReference type="EMBL" id="EFO95625.1"/>
    </source>
</evidence>
<dbReference type="InParanoid" id="E3LJC6"/>
<dbReference type="InterPro" id="IPR001304">
    <property type="entry name" value="C-type_lectin-like"/>
</dbReference>
<name>E3LJC6_CAERE</name>
<evidence type="ECO:0000259" key="2">
    <source>
        <dbReference type="PROSITE" id="PS50041"/>
    </source>
</evidence>
<evidence type="ECO:0000313" key="6">
    <source>
        <dbReference type="Proteomes" id="UP000483820"/>
    </source>
</evidence>
<dbReference type="Pfam" id="PF00059">
    <property type="entry name" value="Lectin_C"/>
    <property type="match status" value="1"/>
</dbReference>
<dbReference type="OrthoDB" id="441660at2759"/>
<protein>
    <recommendedName>
        <fullName evidence="2">C-type lectin domain-containing protein</fullName>
    </recommendedName>
</protein>
<dbReference type="GeneID" id="9819839"/>
<keyword evidence="1" id="KW-1015">Disulfide bond</keyword>
<dbReference type="Gene3D" id="3.10.100.10">
    <property type="entry name" value="Mannose-Binding Protein A, subunit A"/>
    <property type="match status" value="1"/>
</dbReference>
<evidence type="ECO:0000313" key="5">
    <source>
        <dbReference type="Proteomes" id="UP000008281"/>
    </source>
</evidence>
<feature type="domain" description="C-type lectin" evidence="2">
    <location>
        <begin position="15"/>
        <end position="131"/>
    </location>
</feature>
<gene>
    <name evidence="3" type="ORF">CRE_08680</name>
    <name evidence="4" type="ORF">GCK72_019866</name>
</gene>
<dbReference type="PROSITE" id="PS50041">
    <property type="entry name" value="C_TYPE_LECTIN_2"/>
    <property type="match status" value="1"/>
</dbReference>
<dbReference type="SUPFAM" id="SSF56436">
    <property type="entry name" value="C-type lectin-like"/>
    <property type="match status" value="1"/>
</dbReference>
<evidence type="ECO:0000256" key="1">
    <source>
        <dbReference type="ARBA" id="ARBA00023157"/>
    </source>
</evidence>
<dbReference type="Proteomes" id="UP000008281">
    <property type="component" value="Unassembled WGS sequence"/>
</dbReference>
<dbReference type="KEGG" id="crq:GCK72_019866"/>
<accession>E3LJC6</accession>
<dbReference type="PANTHER" id="PTHR22991:SF41">
    <property type="entry name" value="CUB DOMAIN-CONTAINING PROTEIN-RELATED"/>
    <property type="match status" value="1"/>
</dbReference>
<dbReference type="EMBL" id="WUAV01000005">
    <property type="protein sequence ID" value="KAF1753310.1"/>
    <property type="molecule type" value="Genomic_DNA"/>
</dbReference>